<dbReference type="PANTHER" id="PTHR30024:SF47">
    <property type="entry name" value="TAURINE-BINDING PERIPLASMIC PROTEIN"/>
    <property type="match status" value="1"/>
</dbReference>
<comment type="similarity">
    <text evidence="3">Belongs to the bacterial solute-binding protein SsuA/TauA family.</text>
</comment>
<dbReference type="PRINTS" id="PR01021">
    <property type="entry name" value="OMPADOMAIN"/>
</dbReference>
<dbReference type="Gene3D" id="3.40.190.10">
    <property type="entry name" value="Periplasmic binding protein-like II"/>
    <property type="match status" value="1"/>
</dbReference>
<dbReference type="CDD" id="cd07185">
    <property type="entry name" value="OmpA_C-like"/>
    <property type="match status" value="1"/>
</dbReference>
<proteinExistence type="inferred from homology"/>
<keyword evidence="9" id="KW-1185">Reference proteome</keyword>
<evidence type="ECO:0000256" key="3">
    <source>
        <dbReference type="ARBA" id="ARBA00010742"/>
    </source>
</evidence>
<name>A0ABV4MR58_9VIBR</name>
<keyword evidence="4" id="KW-0732">Signal</keyword>
<evidence type="ECO:0000256" key="5">
    <source>
        <dbReference type="ARBA" id="ARBA00023136"/>
    </source>
</evidence>
<organism evidence="8 9">
    <name type="scientific">Vibrio pomeroyi</name>
    <dbReference type="NCBI Taxonomy" id="198832"/>
    <lineage>
        <taxon>Bacteria</taxon>
        <taxon>Pseudomonadati</taxon>
        <taxon>Pseudomonadota</taxon>
        <taxon>Gammaproteobacteria</taxon>
        <taxon>Vibrionales</taxon>
        <taxon>Vibrionaceae</taxon>
        <taxon>Vibrio</taxon>
    </lineage>
</organism>
<dbReference type="PANTHER" id="PTHR30024">
    <property type="entry name" value="ALIPHATIC SULFONATES-BINDING PROTEIN-RELATED"/>
    <property type="match status" value="1"/>
</dbReference>
<sequence length="511" mass="56414">MNKIIAAVVVVLGMGGLLVLKNITVEQSEQHAISTSDANAMTENVRIGVDSWAGYYLLCSKHQRSSLRNKGIRSTCEDDNADLQSRFVKLRTGELDFAVTSVDAYLALGQDTQFPGTIIAVIDESKGGDAVVSWDDSATSIDDLKGNPELRVALTKDSPSEHLVRSLAVHFDVDTFKQRGNWLVNTDGAEQAYQQLINKQVDAAVLWEPYVTKALQTKGVNKIIGTEDTERLIVDVLLVNRKFANEKPEVVEAVLGDYFETLKFYKQNPQSLVKELVKHTGLKSGAVQSMLKGVKWATLTDNAYDWFSTVNQASSTEYLIDVIDSSLNILKDTGVLTANPIPDENPYLITQSTFIEKLYESKVGTLPVAHATDSSNSFPKLSEDEWENLKSVGTLKVRKIKFSRSSGQLSLEAKRMLDKAAQDLAHYPNFRILIKGHTGLNGTAAANKALSQDRADAVSRYLSITHGIAENRMFAQGVGSDEPLVRMPNESRRSFKYRLPRVELILKSGAI</sequence>
<dbReference type="InterPro" id="IPR006665">
    <property type="entry name" value="OmpA-like"/>
</dbReference>
<dbReference type="Pfam" id="PF00691">
    <property type="entry name" value="OmpA"/>
    <property type="match status" value="1"/>
</dbReference>
<feature type="domain" description="OmpA-like" evidence="7">
    <location>
        <begin position="389"/>
        <end position="510"/>
    </location>
</feature>
<evidence type="ECO:0000313" key="8">
    <source>
        <dbReference type="EMBL" id="MEZ8719580.1"/>
    </source>
</evidence>
<accession>A0ABV4MR58</accession>
<dbReference type="InterPro" id="IPR036737">
    <property type="entry name" value="OmpA-like_sf"/>
</dbReference>
<dbReference type="EMBL" id="JBFSSG010000001">
    <property type="protein sequence ID" value="MEZ8719580.1"/>
    <property type="molecule type" value="Genomic_DNA"/>
</dbReference>
<dbReference type="PROSITE" id="PS51123">
    <property type="entry name" value="OMPA_2"/>
    <property type="match status" value="1"/>
</dbReference>
<keyword evidence="5 6" id="KW-0472">Membrane</keyword>
<dbReference type="InterPro" id="IPR006664">
    <property type="entry name" value="OMP_bac"/>
</dbReference>
<evidence type="ECO:0000256" key="1">
    <source>
        <dbReference type="ARBA" id="ARBA00004370"/>
    </source>
</evidence>
<dbReference type="Pfam" id="PF09084">
    <property type="entry name" value="NMT1"/>
    <property type="match status" value="1"/>
</dbReference>
<dbReference type="SUPFAM" id="SSF53850">
    <property type="entry name" value="Periplasmic binding protein-like II"/>
    <property type="match status" value="1"/>
</dbReference>
<dbReference type="Proteomes" id="UP001570071">
    <property type="component" value="Unassembled WGS sequence"/>
</dbReference>
<gene>
    <name evidence="8" type="ORF">AB6D66_00780</name>
</gene>
<dbReference type="InterPro" id="IPR015168">
    <property type="entry name" value="SsuA/THI5"/>
</dbReference>
<dbReference type="SUPFAM" id="SSF103088">
    <property type="entry name" value="OmpA-like"/>
    <property type="match status" value="1"/>
</dbReference>
<dbReference type="RefSeq" id="WP_269337606.1">
    <property type="nucleotide sequence ID" value="NZ_JBFSSG010000001.1"/>
</dbReference>
<evidence type="ECO:0000256" key="6">
    <source>
        <dbReference type="PROSITE-ProRule" id="PRU00473"/>
    </source>
</evidence>
<comment type="caution">
    <text evidence="8">The sequence shown here is derived from an EMBL/GenBank/DDBJ whole genome shotgun (WGS) entry which is preliminary data.</text>
</comment>
<evidence type="ECO:0000256" key="4">
    <source>
        <dbReference type="ARBA" id="ARBA00022729"/>
    </source>
</evidence>
<evidence type="ECO:0000256" key="2">
    <source>
        <dbReference type="ARBA" id="ARBA00004418"/>
    </source>
</evidence>
<dbReference type="Gene3D" id="3.30.1330.60">
    <property type="entry name" value="OmpA-like domain"/>
    <property type="match status" value="1"/>
</dbReference>
<reference evidence="8 9" key="1">
    <citation type="journal article" date="2024" name="ISME J.">
        <title>Tailless and filamentous prophages are predominant in marine Vibrio.</title>
        <authorList>
            <person name="Steensen K."/>
            <person name="Seneca J."/>
            <person name="Bartlau N."/>
            <person name="Yu X.A."/>
            <person name="Hussain F.A."/>
            <person name="Polz M.F."/>
        </authorList>
    </citation>
    <scope>NUCLEOTIDE SEQUENCE [LARGE SCALE GENOMIC DNA]</scope>
    <source>
        <strain evidence="8 9">10N.239.312.F12</strain>
    </source>
</reference>
<comment type="subcellular location">
    <subcellularLocation>
        <location evidence="1">Membrane</location>
    </subcellularLocation>
    <subcellularLocation>
        <location evidence="2">Periplasm</location>
    </subcellularLocation>
</comment>
<protein>
    <submittedName>
        <fullName evidence="8">Phosphate ABC transporter substrate-binding/OmpA family protein</fullName>
    </submittedName>
</protein>
<evidence type="ECO:0000259" key="7">
    <source>
        <dbReference type="PROSITE" id="PS51123"/>
    </source>
</evidence>
<evidence type="ECO:0000313" key="9">
    <source>
        <dbReference type="Proteomes" id="UP001570071"/>
    </source>
</evidence>